<reference evidence="4" key="1">
    <citation type="submission" date="2018-05" db="EMBL/GenBank/DDBJ databases">
        <title>Zavarzinia sp. HR-AS.</title>
        <authorList>
            <person name="Lee Y."/>
            <person name="Jeon C.O."/>
        </authorList>
    </citation>
    <scope>NUCLEOTIDE SEQUENCE [LARGE SCALE GENOMIC DNA]</scope>
    <source>
        <strain evidence="4">DSM 1231</strain>
    </source>
</reference>
<protein>
    <recommendedName>
        <fullName evidence="5">ABC transporter substrate-binding protein</fullName>
    </recommendedName>
</protein>
<name>A0A317DT25_9PROT</name>
<dbReference type="Pfam" id="PF13416">
    <property type="entry name" value="SBP_bac_8"/>
    <property type="match status" value="1"/>
</dbReference>
<evidence type="ECO:0000313" key="3">
    <source>
        <dbReference type="EMBL" id="PWR17819.1"/>
    </source>
</evidence>
<feature type="signal peptide" evidence="2">
    <location>
        <begin position="1"/>
        <end position="23"/>
    </location>
</feature>
<dbReference type="Proteomes" id="UP000246077">
    <property type="component" value="Unassembled WGS sequence"/>
</dbReference>
<dbReference type="CDD" id="cd13589">
    <property type="entry name" value="PBP2_polyamine_RpCGA009"/>
    <property type="match status" value="1"/>
</dbReference>
<dbReference type="AlphaFoldDB" id="A0A317DT25"/>
<dbReference type="EMBL" id="QGLF01000008">
    <property type="protein sequence ID" value="PWR17819.1"/>
    <property type="molecule type" value="Genomic_DNA"/>
</dbReference>
<dbReference type="GO" id="GO:0015888">
    <property type="term" value="P:thiamine transport"/>
    <property type="evidence" value="ECO:0007669"/>
    <property type="project" value="TreeGrafter"/>
</dbReference>
<evidence type="ECO:0000256" key="1">
    <source>
        <dbReference type="ARBA" id="ARBA00022729"/>
    </source>
</evidence>
<keyword evidence="4" id="KW-1185">Reference proteome</keyword>
<gene>
    <name evidence="3" type="ORF">DKG75_22010</name>
</gene>
<evidence type="ECO:0000313" key="4">
    <source>
        <dbReference type="Proteomes" id="UP000246077"/>
    </source>
</evidence>
<dbReference type="SUPFAM" id="SSF53850">
    <property type="entry name" value="Periplasmic binding protein-like II"/>
    <property type="match status" value="1"/>
</dbReference>
<accession>A0A317DT25</accession>
<dbReference type="PANTHER" id="PTHR30006:SF2">
    <property type="entry name" value="ABC TRANSPORTER SUBSTRATE-BINDING PROTEIN"/>
    <property type="match status" value="1"/>
</dbReference>
<organism evidence="3 4">
    <name type="scientific">Zavarzinia compransoris</name>
    <dbReference type="NCBI Taxonomy" id="1264899"/>
    <lineage>
        <taxon>Bacteria</taxon>
        <taxon>Pseudomonadati</taxon>
        <taxon>Pseudomonadota</taxon>
        <taxon>Alphaproteobacteria</taxon>
        <taxon>Rhodospirillales</taxon>
        <taxon>Zavarziniaceae</taxon>
        <taxon>Zavarzinia</taxon>
    </lineage>
</organism>
<sequence>MLKTIIAAATVSLTTLLAGSALAQATSDVVLRVGNYGGRFTETQKKYAADLFTQHTGVKVQFIDANPLDHIAKLVAAKGRNVPYDVIYIDGDLQPTAIEAGIIDKVDPAIVTNLDRLYDEAKNPDGYGPVQIFYSFGILYNVEKFKAAGIPEPTSWADLWDPRLAGKVAVGELSHGAGRALLIQAERLAGGDVSTPEKGIEKIAELKAHSYFSSTVQLEALFPTGDIWAAPIASGRGWGLIDKGFPLKFVLPKEGAVASTTTIEVVKGTPHVREANLFINYVLDPVAQVGQAWEIPYGPSNKSVAPVIAAYPELAQRLPGTVEEIRALFKPDWKVFWDNHEKAVELWQRLVIARK</sequence>
<evidence type="ECO:0008006" key="5">
    <source>
        <dbReference type="Google" id="ProtNLM"/>
    </source>
</evidence>
<dbReference type="RefSeq" id="WP_109923348.1">
    <property type="nucleotide sequence ID" value="NZ_QGLF01000008.1"/>
</dbReference>
<dbReference type="Gene3D" id="3.40.190.10">
    <property type="entry name" value="Periplasmic binding protein-like II"/>
    <property type="match status" value="2"/>
</dbReference>
<feature type="chain" id="PRO_5016301540" description="ABC transporter substrate-binding protein" evidence="2">
    <location>
        <begin position="24"/>
        <end position="355"/>
    </location>
</feature>
<dbReference type="OrthoDB" id="6529964at2"/>
<keyword evidence="1 2" id="KW-0732">Signal</keyword>
<dbReference type="GO" id="GO:0030288">
    <property type="term" value="C:outer membrane-bounded periplasmic space"/>
    <property type="evidence" value="ECO:0007669"/>
    <property type="project" value="TreeGrafter"/>
</dbReference>
<dbReference type="GO" id="GO:0030976">
    <property type="term" value="F:thiamine pyrophosphate binding"/>
    <property type="evidence" value="ECO:0007669"/>
    <property type="project" value="TreeGrafter"/>
</dbReference>
<dbReference type="InterPro" id="IPR006059">
    <property type="entry name" value="SBP"/>
</dbReference>
<evidence type="ECO:0000256" key="2">
    <source>
        <dbReference type="SAM" id="SignalP"/>
    </source>
</evidence>
<comment type="caution">
    <text evidence="3">The sequence shown here is derived from an EMBL/GenBank/DDBJ whole genome shotgun (WGS) entry which is preliminary data.</text>
</comment>
<dbReference type="PANTHER" id="PTHR30006">
    <property type="entry name" value="THIAMINE-BINDING PERIPLASMIC PROTEIN-RELATED"/>
    <property type="match status" value="1"/>
</dbReference>
<dbReference type="GO" id="GO:0030975">
    <property type="term" value="F:thiamine binding"/>
    <property type="evidence" value="ECO:0007669"/>
    <property type="project" value="TreeGrafter"/>
</dbReference>
<proteinExistence type="predicted"/>